<organism evidence="1 2">
    <name type="scientific">Eumeta variegata</name>
    <name type="common">Bagworm moth</name>
    <name type="synonym">Eumeta japonica</name>
    <dbReference type="NCBI Taxonomy" id="151549"/>
    <lineage>
        <taxon>Eukaryota</taxon>
        <taxon>Metazoa</taxon>
        <taxon>Ecdysozoa</taxon>
        <taxon>Arthropoda</taxon>
        <taxon>Hexapoda</taxon>
        <taxon>Insecta</taxon>
        <taxon>Pterygota</taxon>
        <taxon>Neoptera</taxon>
        <taxon>Endopterygota</taxon>
        <taxon>Lepidoptera</taxon>
        <taxon>Glossata</taxon>
        <taxon>Ditrysia</taxon>
        <taxon>Tineoidea</taxon>
        <taxon>Psychidae</taxon>
        <taxon>Oiketicinae</taxon>
        <taxon>Eumeta</taxon>
    </lineage>
</organism>
<protein>
    <submittedName>
        <fullName evidence="1">Uncharacterized protein</fullName>
    </submittedName>
</protein>
<accession>A0A4C2AC63</accession>
<comment type="caution">
    <text evidence="1">The sequence shown here is derived from an EMBL/GenBank/DDBJ whole genome shotgun (WGS) entry which is preliminary data.</text>
</comment>
<sequence length="325" mass="35301">MRKATGHYMYLAVGEVVESLIKLAFENSGAFGLRGERGQPGCGLATILSSSNVSFPLRLPIVDVFSAASNNPAQCGHEEKNNRINPLNSALPHLPPTTAEDRSTAFISSGGDQVTLSPPTAAYSSPRGVALRTSVTCTSACGVRRLVVLPRRAVVRTVRLAESRCNTIRVWSGPAPPHKLNVVLDTIYADDGGVSVLRLLSPVQWSDVTRRPALPLDSRTSHGMLSRSRHSFLKKSTSWSKLGTTRGLLPYLCSNQVFNFVGSLVVAIWKSRYGHFLAGSPNLSNDLVTNRRRLRKSTRNFDLALATFGRSKISEIKKSANGLTF</sequence>
<name>A0A4C2AC63_EUMVA</name>
<reference evidence="1 2" key="1">
    <citation type="journal article" date="2019" name="Commun. Biol.">
        <title>The bagworm genome reveals a unique fibroin gene that provides high tensile strength.</title>
        <authorList>
            <person name="Kono N."/>
            <person name="Nakamura H."/>
            <person name="Ohtoshi R."/>
            <person name="Tomita M."/>
            <person name="Numata K."/>
            <person name="Arakawa K."/>
        </authorList>
    </citation>
    <scope>NUCLEOTIDE SEQUENCE [LARGE SCALE GENOMIC DNA]</scope>
</reference>
<keyword evidence="2" id="KW-1185">Reference proteome</keyword>
<proteinExistence type="predicted"/>
<dbReference type="AlphaFoldDB" id="A0A4C2AC63"/>
<dbReference type="EMBL" id="BGZK01002985">
    <property type="protein sequence ID" value="GBP97670.1"/>
    <property type="molecule type" value="Genomic_DNA"/>
</dbReference>
<gene>
    <name evidence="1" type="ORF">EVAR_100728_1</name>
</gene>
<evidence type="ECO:0000313" key="2">
    <source>
        <dbReference type="Proteomes" id="UP000299102"/>
    </source>
</evidence>
<evidence type="ECO:0000313" key="1">
    <source>
        <dbReference type="EMBL" id="GBP97670.1"/>
    </source>
</evidence>
<dbReference type="Proteomes" id="UP000299102">
    <property type="component" value="Unassembled WGS sequence"/>
</dbReference>